<dbReference type="OrthoDB" id="10319046at2759"/>
<reference evidence="2 3" key="1">
    <citation type="submission" date="2016-04" db="EMBL/GenBank/DDBJ databases">
        <title>A degradative enzymes factory behind the ericoid mycorrhizal symbiosis.</title>
        <authorList>
            <consortium name="DOE Joint Genome Institute"/>
            <person name="Martino E."/>
            <person name="Morin E."/>
            <person name="Grelet G."/>
            <person name="Kuo A."/>
            <person name="Kohler A."/>
            <person name="Daghino S."/>
            <person name="Barry K."/>
            <person name="Choi C."/>
            <person name="Cichocki N."/>
            <person name="Clum A."/>
            <person name="Copeland A."/>
            <person name="Hainaut M."/>
            <person name="Haridas S."/>
            <person name="Labutti K."/>
            <person name="Lindquist E."/>
            <person name="Lipzen A."/>
            <person name="Khouja H.-R."/>
            <person name="Murat C."/>
            <person name="Ohm R."/>
            <person name="Olson A."/>
            <person name="Spatafora J."/>
            <person name="Veneault-Fourrey C."/>
            <person name="Henrissat B."/>
            <person name="Grigoriev I."/>
            <person name="Martin F."/>
            <person name="Perotto S."/>
        </authorList>
    </citation>
    <scope>NUCLEOTIDE SEQUENCE [LARGE SCALE GENOMIC DNA]</scope>
    <source>
        <strain evidence="2 3">F</strain>
    </source>
</reference>
<evidence type="ECO:0000256" key="1">
    <source>
        <dbReference type="SAM" id="MobiDB-lite"/>
    </source>
</evidence>
<name>A0A2J6RJZ0_HYAVF</name>
<dbReference type="EMBL" id="KZ613947">
    <property type="protein sequence ID" value="PMD38811.1"/>
    <property type="molecule type" value="Genomic_DNA"/>
</dbReference>
<dbReference type="AlphaFoldDB" id="A0A2J6RJZ0"/>
<proteinExistence type="predicted"/>
<feature type="compositionally biased region" description="Polar residues" evidence="1">
    <location>
        <begin position="73"/>
        <end position="84"/>
    </location>
</feature>
<dbReference type="Proteomes" id="UP000235786">
    <property type="component" value="Unassembled WGS sequence"/>
</dbReference>
<gene>
    <name evidence="2" type="ORF">L207DRAFT_530281</name>
</gene>
<feature type="compositionally biased region" description="Polar residues" evidence="1">
    <location>
        <begin position="41"/>
        <end position="62"/>
    </location>
</feature>
<feature type="compositionally biased region" description="Polar residues" evidence="1">
    <location>
        <begin position="151"/>
        <end position="163"/>
    </location>
</feature>
<organism evidence="2 3">
    <name type="scientific">Hyaloscypha variabilis (strain UAMH 11265 / GT02V1 / F)</name>
    <name type="common">Meliniomyces variabilis</name>
    <dbReference type="NCBI Taxonomy" id="1149755"/>
    <lineage>
        <taxon>Eukaryota</taxon>
        <taxon>Fungi</taxon>
        <taxon>Dikarya</taxon>
        <taxon>Ascomycota</taxon>
        <taxon>Pezizomycotina</taxon>
        <taxon>Leotiomycetes</taxon>
        <taxon>Helotiales</taxon>
        <taxon>Hyaloscyphaceae</taxon>
        <taxon>Hyaloscypha</taxon>
        <taxon>Hyaloscypha variabilis</taxon>
    </lineage>
</organism>
<sequence>MYAPNGGKEFQASTLARRAASREWIVPSFNELVHSRVTPAASASEQPVSSSRSADQQGTLGQNEGMLSKDENNVSPVALSSRNTGEIRDGENNHNSEILSVTAVQSSYNELSIDARLSIPGFRAGRYPRGYKPTLRQPDSVVPEVFIVPSNQHSDQGRTQKSHPQPIPGPTTGSMLDTLASAQAVEIDVDGYQRALANFVEKYVAARSRLLGSGHLEAPTLQFYKEAFDRFVEEHKIAKSTHDLEPGEVSGTPSSSSISQAATRQESIMPVVPIPEPETIPLGAEETLFYEDYFPGQFDRSIGTFFDRSVFDENAEVWRVSSPEGVHSIVAYVDSKVWDDYKVREELKWWGGYWGDKAGALEAGLALDAILDMKRTLTKFNPINHIIICTNRLDFLHGLNPWTWVYQGRWVLRKDEDDIYVPEEVDDLLQRLVDLRQELPRLRVDFRLVRSKDVAEAKECAEKGGRKYVNDQREAERLAEEKE</sequence>
<evidence type="ECO:0000313" key="2">
    <source>
        <dbReference type="EMBL" id="PMD38811.1"/>
    </source>
</evidence>
<feature type="region of interest" description="Disordered" evidence="1">
    <location>
        <begin position="151"/>
        <end position="175"/>
    </location>
</feature>
<feature type="region of interest" description="Disordered" evidence="1">
    <location>
        <begin position="37"/>
        <end position="93"/>
    </location>
</feature>
<protein>
    <submittedName>
        <fullName evidence="2">Uncharacterized protein</fullName>
    </submittedName>
</protein>
<evidence type="ECO:0000313" key="3">
    <source>
        <dbReference type="Proteomes" id="UP000235786"/>
    </source>
</evidence>
<keyword evidence="3" id="KW-1185">Reference proteome</keyword>
<accession>A0A2J6RJZ0</accession>